<dbReference type="EMBL" id="FOXX01000002">
    <property type="protein sequence ID" value="SFQ37496.1"/>
    <property type="molecule type" value="Genomic_DNA"/>
</dbReference>
<organism evidence="1 2">
    <name type="scientific">Priestia endophytica DSM 13796</name>
    <dbReference type="NCBI Taxonomy" id="1121089"/>
    <lineage>
        <taxon>Bacteria</taxon>
        <taxon>Bacillati</taxon>
        <taxon>Bacillota</taxon>
        <taxon>Bacilli</taxon>
        <taxon>Bacillales</taxon>
        <taxon>Bacillaceae</taxon>
        <taxon>Priestia</taxon>
    </lineage>
</organism>
<accession>A0A1I5XZZ9</accession>
<keyword evidence="2" id="KW-1185">Reference proteome</keyword>
<dbReference type="Proteomes" id="UP000182762">
    <property type="component" value="Unassembled WGS sequence"/>
</dbReference>
<evidence type="ECO:0000313" key="1">
    <source>
        <dbReference type="EMBL" id="SFQ37496.1"/>
    </source>
</evidence>
<proteinExistence type="predicted"/>
<name>A0A1I5XZZ9_9BACI</name>
<gene>
    <name evidence="1" type="ORF">SAMN02745910_01152</name>
</gene>
<sequence>MIMGRLSKIIRLLKNPKVQRAIKKGVPIVKKELQKRKKR</sequence>
<comment type="caution">
    <text evidence="1">The sequence shown here is derived from an EMBL/GenBank/DDBJ whole genome shotgun (WGS) entry which is preliminary data.</text>
</comment>
<evidence type="ECO:0000313" key="2">
    <source>
        <dbReference type="Proteomes" id="UP000182762"/>
    </source>
</evidence>
<reference evidence="1 2" key="1">
    <citation type="submission" date="2016-10" db="EMBL/GenBank/DDBJ databases">
        <authorList>
            <person name="Varghese N."/>
            <person name="Submissions S."/>
        </authorList>
    </citation>
    <scope>NUCLEOTIDE SEQUENCE [LARGE SCALE GENOMIC DNA]</scope>
    <source>
        <strain evidence="1 2">DSM 13796</strain>
    </source>
</reference>
<protein>
    <submittedName>
        <fullName evidence="1">Uncharacterized protein</fullName>
    </submittedName>
</protein>